<feature type="transmembrane region" description="Helical" evidence="1">
    <location>
        <begin position="20"/>
        <end position="36"/>
    </location>
</feature>
<proteinExistence type="predicted"/>
<comment type="caution">
    <text evidence="2">The sequence shown here is derived from an EMBL/GenBank/DDBJ whole genome shotgun (WGS) entry which is preliminary data.</text>
</comment>
<feature type="transmembrane region" description="Helical" evidence="1">
    <location>
        <begin position="196"/>
        <end position="216"/>
    </location>
</feature>
<dbReference type="AlphaFoldDB" id="A0AAV3UJK8"/>
<keyword evidence="1" id="KW-1133">Transmembrane helix</keyword>
<keyword evidence="1" id="KW-0472">Membrane</keyword>
<feature type="transmembrane region" description="Helical" evidence="1">
    <location>
        <begin position="131"/>
        <end position="151"/>
    </location>
</feature>
<name>A0AAV3UJK8_9EURY</name>
<evidence type="ECO:0000256" key="1">
    <source>
        <dbReference type="SAM" id="Phobius"/>
    </source>
</evidence>
<evidence type="ECO:0000313" key="2">
    <source>
        <dbReference type="EMBL" id="GAA5053601.1"/>
    </source>
</evidence>
<gene>
    <name evidence="2" type="ORF">GCM10025751_31060</name>
</gene>
<keyword evidence="1" id="KW-0812">Transmembrane</keyword>
<dbReference type="EMBL" id="BAABKX010000013">
    <property type="protein sequence ID" value="GAA5053601.1"/>
    <property type="molecule type" value="Genomic_DNA"/>
</dbReference>
<feature type="transmembrane region" description="Helical" evidence="1">
    <location>
        <begin position="43"/>
        <end position="65"/>
    </location>
</feature>
<dbReference type="Proteomes" id="UP001501729">
    <property type="component" value="Unassembled WGS sequence"/>
</dbReference>
<accession>A0AAV3UJK8</accession>
<evidence type="ECO:0000313" key="3">
    <source>
        <dbReference type="Proteomes" id="UP001501729"/>
    </source>
</evidence>
<dbReference type="GeneID" id="68616843"/>
<reference evidence="2 3" key="1">
    <citation type="journal article" date="2019" name="Int. J. Syst. Evol. Microbiol.">
        <title>The Global Catalogue of Microorganisms (GCM) 10K type strain sequencing project: providing services to taxonomists for standard genome sequencing and annotation.</title>
        <authorList>
            <consortium name="The Broad Institute Genomics Platform"/>
            <consortium name="The Broad Institute Genome Sequencing Center for Infectious Disease"/>
            <person name="Wu L."/>
            <person name="Ma J."/>
        </authorList>
    </citation>
    <scope>NUCLEOTIDE SEQUENCE [LARGE SCALE GENOMIC DNA]</scope>
    <source>
        <strain evidence="2 3">JCM 17504</strain>
    </source>
</reference>
<dbReference type="RefSeq" id="WP_227778111.1">
    <property type="nucleotide sequence ID" value="NZ_CP085305.1"/>
</dbReference>
<keyword evidence="3" id="KW-1185">Reference proteome</keyword>
<protein>
    <submittedName>
        <fullName evidence="2">Uncharacterized protein</fullName>
    </submittedName>
</protein>
<feature type="transmembrane region" description="Helical" evidence="1">
    <location>
        <begin position="163"/>
        <end position="184"/>
    </location>
</feature>
<organism evidence="2 3">
    <name type="scientific">Haladaptatus pallidirubidus</name>
    <dbReference type="NCBI Taxonomy" id="1008152"/>
    <lineage>
        <taxon>Archaea</taxon>
        <taxon>Methanobacteriati</taxon>
        <taxon>Methanobacteriota</taxon>
        <taxon>Stenosarchaea group</taxon>
        <taxon>Halobacteria</taxon>
        <taxon>Halobacteriales</taxon>
        <taxon>Haladaptataceae</taxon>
        <taxon>Haladaptatus</taxon>
    </lineage>
</organism>
<sequence length="264" mass="29083">MKTSQEMLDSTTKIVADHPVTILPLLVTIWVTYRLLRRNRTKVISAVTGITVVMIVPAFLVSFLAEFTGAQIFFELSEFVIRLESSLADHLFRILDAVIAAELRVALLILDGSQNALQELVSPIAPMLETVGVLLTMFGFEFFAGVILIYTLYISSRGSKIDFWLKGIGVVLAVSGLFVTLIQLETLQTSKPLLTSAFIAGMLGFTLGTSSVILLVRPNFGGKSVFSELHESKLRNGEGEEDARGKWAMKTVSQLTQLVSRRKE</sequence>